<comment type="caution">
    <text evidence="2">The sequence shown here is derived from an EMBL/GenBank/DDBJ whole genome shotgun (WGS) entry which is preliminary data.</text>
</comment>
<feature type="transmembrane region" description="Helical" evidence="1">
    <location>
        <begin position="12"/>
        <end position="29"/>
    </location>
</feature>
<protein>
    <submittedName>
        <fullName evidence="2">Uncharacterized protein</fullName>
    </submittedName>
</protein>
<dbReference type="RefSeq" id="WP_087630222.1">
    <property type="nucleotide sequence ID" value="NZ_FCNZ02000006.1"/>
</dbReference>
<accession>A0A158HA02</accession>
<keyword evidence="1" id="KW-0472">Membrane</keyword>
<reference evidence="2" key="1">
    <citation type="submission" date="2016-01" db="EMBL/GenBank/DDBJ databases">
        <authorList>
            <person name="Peeters Charlotte."/>
        </authorList>
    </citation>
    <scope>NUCLEOTIDE SEQUENCE</scope>
    <source>
        <strain evidence="2">LMG 22936</strain>
    </source>
</reference>
<dbReference type="STRING" id="326475.AWB66_02109"/>
<keyword evidence="1" id="KW-0812">Transmembrane</keyword>
<organism evidence="2 3">
    <name type="scientific">Caballeronia telluris</name>
    <dbReference type="NCBI Taxonomy" id="326475"/>
    <lineage>
        <taxon>Bacteria</taxon>
        <taxon>Pseudomonadati</taxon>
        <taxon>Pseudomonadota</taxon>
        <taxon>Betaproteobacteria</taxon>
        <taxon>Burkholderiales</taxon>
        <taxon>Burkholderiaceae</taxon>
        <taxon>Caballeronia</taxon>
    </lineage>
</organism>
<keyword evidence="3" id="KW-1185">Reference proteome</keyword>
<evidence type="ECO:0000313" key="3">
    <source>
        <dbReference type="Proteomes" id="UP000054717"/>
    </source>
</evidence>
<keyword evidence="1" id="KW-1133">Transmembrane helix</keyword>
<dbReference type="AlphaFoldDB" id="A0A158HA02"/>
<dbReference type="EMBL" id="FCNZ02000006">
    <property type="protein sequence ID" value="SAL40967.1"/>
    <property type="molecule type" value="Genomic_DNA"/>
</dbReference>
<sequence length="67" mass="7754">MPHRYFILERIAFVLFTLSAIIDATYISYEKSPNLRDNLQEIVRISKDVSRLYPAAAVDPWMPLAVN</sequence>
<name>A0A158HA02_9BURK</name>
<dbReference type="Proteomes" id="UP000054717">
    <property type="component" value="Unassembled WGS sequence"/>
</dbReference>
<evidence type="ECO:0000256" key="1">
    <source>
        <dbReference type="SAM" id="Phobius"/>
    </source>
</evidence>
<gene>
    <name evidence="2" type="ORF">AWB66_02109</name>
</gene>
<evidence type="ECO:0000313" key="2">
    <source>
        <dbReference type="EMBL" id="SAL40967.1"/>
    </source>
</evidence>
<proteinExistence type="predicted"/>